<evidence type="ECO:0000256" key="1">
    <source>
        <dbReference type="ARBA" id="ARBA00004286"/>
    </source>
</evidence>
<dbReference type="Pfam" id="PF12330">
    <property type="entry name" value="Haspin_kinase"/>
    <property type="match status" value="1"/>
</dbReference>
<comment type="catalytic activity">
    <reaction evidence="11">
        <text>L-threonyl-[protein] + ATP = O-phospho-L-threonyl-[protein] + ADP + H(+)</text>
        <dbReference type="Rhea" id="RHEA:46608"/>
        <dbReference type="Rhea" id="RHEA-COMP:11060"/>
        <dbReference type="Rhea" id="RHEA-COMP:11605"/>
        <dbReference type="ChEBI" id="CHEBI:15378"/>
        <dbReference type="ChEBI" id="CHEBI:30013"/>
        <dbReference type="ChEBI" id="CHEBI:30616"/>
        <dbReference type="ChEBI" id="CHEBI:61977"/>
        <dbReference type="ChEBI" id="CHEBI:456216"/>
        <dbReference type="EC" id="2.7.11.1"/>
    </reaction>
</comment>
<dbReference type="SUPFAM" id="SSF56112">
    <property type="entry name" value="Protein kinase-like (PK-like)"/>
    <property type="match status" value="1"/>
</dbReference>
<keyword evidence="14" id="KW-0175">Coiled coil</keyword>
<dbReference type="InterPro" id="IPR039341">
    <property type="entry name" value="CFAP99"/>
</dbReference>
<feature type="compositionally biased region" description="Basic and acidic residues" evidence="15">
    <location>
        <begin position="1"/>
        <end position="10"/>
    </location>
</feature>
<feature type="domain" description="Protein kinase" evidence="16">
    <location>
        <begin position="406"/>
        <end position="775"/>
    </location>
</feature>
<evidence type="ECO:0000256" key="9">
    <source>
        <dbReference type="ARBA" id="ARBA00022777"/>
    </source>
</evidence>
<feature type="binding site" evidence="13">
    <location>
        <position position="434"/>
    </location>
    <ligand>
        <name>ATP</name>
        <dbReference type="ChEBI" id="CHEBI:30616"/>
    </ligand>
</feature>
<reference evidence="17 18" key="1">
    <citation type="journal article" date="2018" name="Sci. Rep.">
        <title>Comparative analysis of the Pocillopora damicornis genome highlights role of immune system in coral evolution.</title>
        <authorList>
            <person name="Cunning R."/>
            <person name="Bay R.A."/>
            <person name="Gillette P."/>
            <person name="Baker A.C."/>
            <person name="Traylor-Knowles N."/>
        </authorList>
    </citation>
    <scope>NUCLEOTIDE SEQUENCE [LARGE SCALE GENOMIC DNA]</scope>
    <source>
        <strain evidence="17">RSMAS</strain>
        <tissue evidence="17">Whole animal</tissue>
    </source>
</reference>
<name>A0A3M6US29_POCDA</name>
<evidence type="ECO:0000256" key="5">
    <source>
        <dbReference type="ARBA" id="ARBA00022490"/>
    </source>
</evidence>
<evidence type="ECO:0000259" key="16">
    <source>
        <dbReference type="PROSITE" id="PS50011"/>
    </source>
</evidence>
<keyword evidence="8 13" id="KW-0547">Nucleotide-binding</keyword>
<keyword evidence="6" id="KW-0723">Serine/threonine-protein kinase</keyword>
<dbReference type="PROSITE" id="PS00107">
    <property type="entry name" value="PROTEIN_KINASE_ATP"/>
    <property type="match status" value="1"/>
</dbReference>
<feature type="region of interest" description="Disordered" evidence="15">
    <location>
        <begin position="1271"/>
        <end position="1297"/>
    </location>
</feature>
<dbReference type="PROSITE" id="PS50011">
    <property type="entry name" value="PROTEIN_KINASE_DOM"/>
    <property type="match status" value="1"/>
</dbReference>
<feature type="compositionally biased region" description="Polar residues" evidence="15">
    <location>
        <begin position="29"/>
        <end position="40"/>
    </location>
</feature>
<accession>A0A3M6US29</accession>
<dbReference type="SMART" id="SM01331">
    <property type="entry name" value="DUF3635"/>
    <property type="match status" value="1"/>
</dbReference>
<evidence type="ECO:0000256" key="7">
    <source>
        <dbReference type="ARBA" id="ARBA00022679"/>
    </source>
</evidence>
<dbReference type="InterPro" id="IPR024604">
    <property type="entry name" value="GSG2_C"/>
</dbReference>
<feature type="region of interest" description="Disordered" evidence="15">
    <location>
        <begin position="1"/>
        <end position="41"/>
    </location>
</feature>
<dbReference type="Proteomes" id="UP000275408">
    <property type="component" value="Unassembled WGS sequence"/>
</dbReference>
<sequence length="1353" mass="154092">MIRDPIRHPIGDPVPDPICDPTRSKHSNKVTTSRASSAYESSAIPIVEKQELIIIDDKENSHTSNSSADDQKERKFKRKRQTLFSKCTPLSTQRGSNVVGSTCPSESEKSVVKTPEVVLVNDSLEIREKSTRHIHDVICVEDSVEDVVFQSGCNNPTNLSINTSNGKPNLSGNAYVFSDCSSISRDGENRDLRNRDCIQLNKNNNAVFQFDSCHSTYATSTPVFNGDNSLAIGGVGQSDSQNSYSIDGKVLLEPIRITPIQWEKSLLLLSSTEKPSNEKTSQLSSDEHKNSVALKTLSLTSSDRTSKEMKECVVSLEKLRITPLKKKGKYLTATLSGDGSLPFINRGKSQLSFAEALTPVKKNLTKTNFGKESEEVKELTNFEKVLMECNQERPLKFSEILDKNLLESCVKIGEGVYGEVFKSQYKNGQSIALKLAINKDGPKTLLELMQWNNVPEIDYQFSIIPVEGDFQVNGEPQKSFEEILPEIVISKTMGLQPSSLSTASIFWGSLKNGAAMQQSVTCIQGGYPSHLITEWDKWDTKHTSENDKPDIFPSDQFFIVFEFSNGGKDLESFEFNSLSEAWSVLHQTALGLAVAENALEFEHRDLHWGNVLICKTEDQLVESTLQGEKKLVPSHGVRVSLIDFTLSRLKKDGVTVFCNMAEDESLFTGRGDYQFDVYRLMKKANKNDWEPFEPHSNVLWLHYLADKMLKKKKYPRKDKETETQLKMIHGVLEHLNTCLATKTDLGESDESFLTEVFSGCVQYTNIVKVVVDAFFADIGKTSLRVDKNVYTVLVYLALYRLDELGIAHFRKFVMSHEANKMHKFLSFVFNESNITTWMKDERLLQIVAHHIYLQVGSWLYLIFICTSLKNCGYRWLPELNGLITDLRDKLANKQKPRKSKPATEPKPFNLTKPRPRSVPMPEKIPKLKKSRQVPQTTYHAPVEEDVMAKIREENRKRAEEEFLRSSARQPACASAEKSDKTKRRMRQITEEENSKLQFNKPKAQEAPSTTGGNIPIKLNAATIMREGVLFHKKEEEELKRLSEYEKGGRDATEFLRWQESARKKDLEDRLAEIEKRRLTQEMMQKHLERKSKEGEEMRKLVEQTTMEHENTKEARRKLQEYNQKLVQDVSKESQELMRKALEEAEEEMRQRVALIAKIRAIESVPVIRFKHVDLTETSGAGLLSEMSVAELRERLALLKIAEKEAEEEKRDNILKSKVEKDQFLMDTLETIAKHRAEIGNEAAVQLEAKKRQKKPEVKDPKLKELQERLEARKAERKKESERLAVVPKKSSARRQKALQEEKAALEKMRWKELEQTREKAAKLRGEGLASRNSAGVRPVTTLRNQRTTTKVAT</sequence>
<feature type="coiled-coil region" evidence="14">
    <location>
        <begin position="1130"/>
        <end position="1157"/>
    </location>
</feature>
<keyword evidence="9" id="KW-0418">Kinase</keyword>
<evidence type="ECO:0000256" key="13">
    <source>
        <dbReference type="PROSITE-ProRule" id="PRU10141"/>
    </source>
</evidence>
<evidence type="ECO:0000256" key="6">
    <source>
        <dbReference type="ARBA" id="ARBA00022527"/>
    </source>
</evidence>
<keyword evidence="4" id="KW-0158">Chromosome</keyword>
<evidence type="ECO:0000313" key="18">
    <source>
        <dbReference type="Proteomes" id="UP000275408"/>
    </source>
</evidence>
<protein>
    <recommendedName>
        <fullName evidence="3">non-specific serine/threonine protein kinase</fullName>
        <ecNumber evidence="3">2.7.11.1</ecNumber>
    </recommendedName>
</protein>
<evidence type="ECO:0000256" key="10">
    <source>
        <dbReference type="ARBA" id="ARBA00022840"/>
    </source>
</evidence>
<evidence type="ECO:0000256" key="3">
    <source>
        <dbReference type="ARBA" id="ARBA00012513"/>
    </source>
</evidence>
<evidence type="ECO:0000256" key="14">
    <source>
        <dbReference type="SAM" id="Coils"/>
    </source>
</evidence>
<comment type="catalytic activity">
    <reaction evidence="12">
        <text>L-seryl-[protein] + ATP = O-phospho-L-seryl-[protein] + ADP + H(+)</text>
        <dbReference type="Rhea" id="RHEA:17989"/>
        <dbReference type="Rhea" id="RHEA-COMP:9863"/>
        <dbReference type="Rhea" id="RHEA-COMP:11604"/>
        <dbReference type="ChEBI" id="CHEBI:15378"/>
        <dbReference type="ChEBI" id="CHEBI:29999"/>
        <dbReference type="ChEBI" id="CHEBI:30616"/>
        <dbReference type="ChEBI" id="CHEBI:83421"/>
        <dbReference type="ChEBI" id="CHEBI:456216"/>
        <dbReference type="EC" id="2.7.11.1"/>
    </reaction>
</comment>
<feature type="region of interest" description="Disordered" evidence="15">
    <location>
        <begin position="959"/>
        <end position="992"/>
    </location>
</feature>
<dbReference type="GO" id="GO:0005524">
    <property type="term" value="F:ATP binding"/>
    <property type="evidence" value="ECO:0007669"/>
    <property type="project" value="UniProtKB-UniRule"/>
</dbReference>
<feature type="compositionally biased region" description="Basic and acidic residues" evidence="15">
    <location>
        <begin position="1316"/>
        <end position="1325"/>
    </location>
</feature>
<keyword evidence="10 13" id="KW-0067">ATP-binding</keyword>
<dbReference type="SMART" id="SM00220">
    <property type="entry name" value="S_TKc"/>
    <property type="match status" value="1"/>
</dbReference>
<evidence type="ECO:0000313" key="17">
    <source>
        <dbReference type="EMBL" id="RMX56513.1"/>
    </source>
</evidence>
<dbReference type="InterPro" id="IPR000719">
    <property type="entry name" value="Prot_kinase_dom"/>
</dbReference>
<feature type="compositionally biased region" description="Basic and acidic residues" evidence="15">
    <location>
        <begin position="1271"/>
        <end position="1282"/>
    </location>
</feature>
<keyword evidence="18" id="KW-1185">Reference proteome</keyword>
<dbReference type="EMBL" id="RCHS01000828">
    <property type="protein sequence ID" value="RMX56513.1"/>
    <property type="molecule type" value="Genomic_DNA"/>
</dbReference>
<keyword evidence="7" id="KW-0808">Transferase</keyword>
<dbReference type="OrthoDB" id="21018at2759"/>
<evidence type="ECO:0000256" key="15">
    <source>
        <dbReference type="SAM" id="MobiDB-lite"/>
    </source>
</evidence>
<dbReference type="Gene3D" id="3.30.200.20">
    <property type="entry name" value="Phosphorylase Kinase, domain 1"/>
    <property type="match status" value="1"/>
</dbReference>
<feature type="compositionally biased region" description="Polar residues" evidence="15">
    <location>
        <begin position="1341"/>
        <end position="1353"/>
    </location>
</feature>
<feature type="coiled-coil region" evidence="14">
    <location>
        <begin position="1056"/>
        <end position="1083"/>
    </location>
</feature>
<evidence type="ECO:0000256" key="4">
    <source>
        <dbReference type="ARBA" id="ARBA00022454"/>
    </source>
</evidence>
<evidence type="ECO:0000256" key="2">
    <source>
        <dbReference type="ARBA" id="ARBA00004496"/>
    </source>
</evidence>
<dbReference type="PANTHER" id="PTHR34649">
    <property type="entry name" value="CILIA- AND FLAGELLA-ASSOCIATED PROTEIN 99"/>
    <property type="match status" value="1"/>
</dbReference>
<dbReference type="GO" id="GO:0035173">
    <property type="term" value="F:histone kinase activity"/>
    <property type="evidence" value="ECO:0007669"/>
    <property type="project" value="UniProtKB-ARBA"/>
</dbReference>
<dbReference type="FunFam" id="1.10.510.10:FF:000401">
    <property type="entry name" value="serine/threonine-protein kinase haspin"/>
    <property type="match status" value="1"/>
</dbReference>
<dbReference type="EC" id="2.7.11.1" evidence="3"/>
<dbReference type="GO" id="GO:0005737">
    <property type="term" value="C:cytoplasm"/>
    <property type="evidence" value="ECO:0007669"/>
    <property type="project" value="UniProtKB-SubCell"/>
</dbReference>
<keyword evidence="5" id="KW-0963">Cytoplasm</keyword>
<evidence type="ECO:0000256" key="8">
    <source>
        <dbReference type="ARBA" id="ARBA00022741"/>
    </source>
</evidence>
<organism evidence="17 18">
    <name type="scientific">Pocillopora damicornis</name>
    <name type="common">Cauliflower coral</name>
    <name type="synonym">Millepora damicornis</name>
    <dbReference type="NCBI Taxonomy" id="46731"/>
    <lineage>
        <taxon>Eukaryota</taxon>
        <taxon>Metazoa</taxon>
        <taxon>Cnidaria</taxon>
        <taxon>Anthozoa</taxon>
        <taxon>Hexacorallia</taxon>
        <taxon>Scleractinia</taxon>
        <taxon>Astrocoeniina</taxon>
        <taxon>Pocilloporidae</taxon>
        <taxon>Pocillopora</taxon>
    </lineage>
</organism>
<feature type="region of interest" description="Disordered" evidence="15">
    <location>
        <begin position="891"/>
        <end position="936"/>
    </location>
</feature>
<dbReference type="GO" id="GO:0005694">
    <property type="term" value="C:chromosome"/>
    <property type="evidence" value="ECO:0007669"/>
    <property type="project" value="UniProtKB-SubCell"/>
</dbReference>
<comment type="caution">
    <text evidence="17">The sequence shown here is derived from an EMBL/GenBank/DDBJ whole genome shotgun (WGS) entry which is preliminary data.</text>
</comment>
<dbReference type="Gene3D" id="1.10.510.10">
    <property type="entry name" value="Transferase(Phosphotransferase) domain 1"/>
    <property type="match status" value="1"/>
</dbReference>
<dbReference type="PANTHER" id="PTHR34649:SF1">
    <property type="entry name" value="CILIA- AND FLAGELLA-ASSOCIATED PROTEIN 99"/>
    <property type="match status" value="1"/>
</dbReference>
<evidence type="ECO:0000256" key="12">
    <source>
        <dbReference type="ARBA" id="ARBA00048679"/>
    </source>
</evidence>
<dbReference type="InterPro" id="IPR017441">
    <property type="entry name" value="Protein_kinase_ATP_BS"/>
</dbReference>
<dbReference type="InterPro" id="IPR011009">
    <property type="entry name" value="Kinase-like_dom_sf"/>
</dbReference>
<dbReference type="STRING" id="46731.A0A3M6US29"/>
<comment type="subcellular location">
    <subcellularLocation>
        <location evidence="1">Chromosome</location>
    </subcellularLocation>
    <subcellularLocation>
        <location evidence="2">Cytoplasm</location>
    </subcellularLocation>
</comment>
<proteinExistence type="predicted"/>
<evidence type="ECO:0000256" key="11">
    <source>
        <dbReference type="ARBA" id="ARBA00047899"/>
    </source>
</evidence>
<feature type="region of interest" description="Disordered" evidence="15">
    <location>
        <begin position="1316"/>
        <end position="1353"/>
    </location>
</feature>
<gene>
    <name evidence="17" type="ORF">pdam_00007197</name>
</gene>
<feature type="region of interest" description="Disordered" evidence="15">
    <location>
        <begin position="55"/>
        <end position="76"/>
    </location>
</feature>
<dbReference type="GO" id="GO:0004674">
    <property type="term" value="F:protein serine/threonine kinase activity"/>
    <property type="evidence" value="ECO:0007669"/>
    <property type="project" value="UniProtKB-KW"/>
</dbReference>